<organism evidence="2 3">
    <name type="scientific">Geodermatophilus poikilotrophus</name>
    <dbReference type="NCBI Taxonomy" id="1333667"/>
    <lineage>
        <taxon>Bacteria</taxon>
        <taxon>Bacillati</taxon>
        <taxon>Actinomycetota</taxon>
        <taxon>Actinomycetes</taxon>
        <taxon>Geodermatophilales</taxon>
        <taxon>Geodermatophilaceae</taxon>
        <taxon>Geodermatophilus</taxon>
    </lineage>
</organism>
<dbReference type="InterPro" id="IPR032710">
    <property type="entry name" value="NTF2-like_dom_sf"/>
</dbReference>
<evidence type="ECO:0000313" key="2">
    <source>
        <dbReference type="EMBL" id="SET18924.1"/>
    </source>
</evidence>
<dbReference type="NCBIfam" id="TIGR02246">
    <property type="entry name" value="SgcJ/EcaC family oxidoreductase"/>
    <property type="match status" value="1"/>
</dbReference>
<dbReference type="Gene3D" id="3.10.450.50">
    <property type="match status" value="1"/>
</dbReference>
<dbReference type="RefSeq" id="WP_091441956.1">
    <property type="nucleotide sequence ID" value="NZ_FOIE01000003.1"/>
</dbReference>
<dbReference type="OrthoDB" id="2887901at2"/>
<protein>
    <recommendedName>
        <fullName evidence="1">DUF4440 domain-containing protein</fullName>
    </recommendedName>
</protein>
<dbReference type="InterPro" id="IPR011944">
    <property type="entry name" value="Steroid_delta5-4_isomerase"/>
</dbReference>
<dbReference type="SUPFAM" id="SSF54427">
    <property type="entry name" value="NTF2-like"/>
    <property type="match status" value="1"/>
</dbReference>
<dbReference type="AlphaFoldDB" id="A0A1I0CHD5"/>
<gene>
    <name evidence="2" type="ORF">SAMN04488546_1585</name>
</gene>
<dbReference type="InterPro" id="IPR027843">
    <property type="entry name" value="DUF4440"/>
</dbReference>
<dbReference type="Proteomes" id="UP000198507">
    <property type="component" value="Unassembled WGS sequence"/>
</dbReference>
<accession>A0A1I0CHD5</accession>
<name>A0A1I0CHD5_9ACTN</name>
<dbReference type="EMBL" id="FOIE01000003">
    <property type="protein sequence ID" value="SET18924.1"/>
    <property type="molecule type" value="Genomic_DNA"/>
</dbReference>
<evidence type="ECO:0000313" key="3">
    <source>
        <dbReference type="Proteomes" id="UP000198507"/>
    </source>
</evidence>
<evidence type="ECO:0000259" key="1">
    <source>
        <dbReference type="Pfam" id="PF14534"/>
    </source>
</evidence>
<keyword evidence="3" id="KW-1185">Reference proteome</keyword>
<reference evidence="3" key="1">
    <citation type="submission" date="2016-10" db="EMBL/GenBank/DDBJ databases">
        <authorList>
            <person name="Varghese N."/>
            <person name="Submissions S."/>
        </authorList>
    </citation>
    <scope>NUCLEOTIDE SEQUENCE [LARGE SCALE GENOMIC DNA]</scope>
    <source>
        <strain evidence="3">DSM 44209</strain>
    </source>
</reference>
<sequence>MTIVDSSADAALHELFNRMCTAWTAGDAAAYGDCFTEDSDYVSYDGTHARGRRAVVDNHQQLFTGVLSGSALVGGVESVHHLRPGVAVLHATGSVLMPWRSSLPERRLSRQTLVAVEEVGAWRIAALHNGRVRPVTIPGPASVPSRVSRALTAVARALGVGHPLGGG</sequence>
<feature type="domain" description="DUF4440" evidence="1">
    <location>
        <begin position="12"/>
        <end position="124"/>
    </location>
</feature>
<dbReference type="Pfam" id="PF14534">
    <property type="entry name" value="DUF4440"/>
    <property type="match status" value="1"/>
</dbReference>
<proteinExistence type="predicted"/>